<name>A0A839TEW6_9GAMM</name>
<protein>
    <submittedName>
        <fullName evidence="4">Aminopeptidase-like protein</fullName>
    </submittedName>
</protein>
<dbReference type="Pfam" id="PF16254">
    <property type="entry name" value="DUF4910"/>
    <property type="match status" value="1"/>
</dbReference>
<dbReference type="InterPro" id="IPR032622">
    <property type="entry name" value="UCP01524_HTH"/>
</dbReference>
<dbReference type="Gene3D" id="3.50.30.90">
    <property type="match status" value="1"/>
</dbReference>
<keyword evidence="4" id="KW-0031">Aminopeptidase</keyword>
<keyword evidence="5" id="KW-1185">Reference proteome</keyword>
<reference evidence="4 5" key="1">
    <citation type="submission" date="2020-08" db="EMBL/GenBank/DDBJ databases">
        <title>Genomic Encyclopedia of Type Strains, Phase III (KMG-III): the genomes of soil and plant-associated and newly described type strains.</title>
        <authorList>
            <person name="Whitman W."/>
        </authorList>
    </citation>
    <scope>NUCLEOTIDE SEQUENCE [LARGE SCALE GENOMIC DNA]</scope>
    <source>
        <strain evidence="4 5">CECT 5885</strain>
    </source>
</reference>
<dbReference type="Gene3D" id="1.10.10.10">
    <property type="entry name" value="Winged helix-like DNA-binding domain superfamily/Winged helix DNA-binding domain"/>
    <property type="match status" value="1"/>
</dbReference>
<dbReference type="GO" id="GO:0004177">
    <property type="term" value="F:aminopeptidase activity"/>
    <property type="evidence" value="ECO:0007669"/>
    <property type="project" value="UniProtKB-KW"/>
</dbReference>
<dbReference type="Proteomes" id="UP000588111">
    <property type="component" value="Unassembled WGS sequence"/>
</dbReference>
<evidence type="ECO:0000259" key="3">
    <source>
        <dbReference type="Pfam" id="PF16254"/>
    </source>
</evidence>
<dbReference type="InterPro" id="IPR032589">
    <property type="entry name" value="DUF4910"/>
</dbReference>
<comment type="caution">
    <text evidence="4">The sequence shown here is derived from an EMBL/GenBank/DDBJ whole genome shotgun (WGS) entry which is preliminary data.</text>
</comment>
<dbReference type="SUPFAM" id="SSF53187">
    <property type="entry name" value="Zn-dependent exopeptidases"/>
    <property type="match status" value="1"/>
</dbReference>
<feature type="domain" description="DUF2172" evidence="1">
    <location>
        <begin position="62"/>
        <end position="152"/>
    </location>
</feature>
<keyword evidence="4" id="KW-0378">Hydrolase</keyword>
<dbReference type="Gene3D" id="3.40.630.10">
    <property type="entry name" value="Zn peptidases"/>
    <property type="match status" value="1"/>
</dbReference>
<dbReference type="Pfam" id="PF16221">
    <property type="entry name" value="HTH_47"/>
    <property type="match status" value="1"/>
</dbReference>
<dbReference type="AlphaFoldDB" id="A0A839TEW6"/>
<dbReference type="Pfam" id="PF09940">
    <property type="entry name" value="DUF2172"/>
    <property type="match status" value="1"/>
</dbReference>
<gene>
    <name evidence="4" type="ORF">FHS24_002290</name>
</gene>
<dbReference type="InterPro" id="IPR036388">
    <property type="entry name" value="WH-like_DNA-bd_sf"/>
</dbReference>
<feature type="domain" description="UCP01524 winged helix-turn-helix" evidence="2">
    <location>
        <begin position="356"/>
        <end position="425"/>
    </location>
</feature>
<dbReference type="PIRSF" id="PIRSF015244">
    <property type="entry name" value="UCP015244"/>
    <property type="match status" value="1"/>
</dbReference>
<dbReference type="InterPro" id="IPR012353">
    <property type="entry name" value="UCP015244"/>
</dbReference>
<dbReference type="EMBL" id="JACHXL010000007">
    <property type="protein sequence ID" value="MBB3107758.1"/>
    <property type="molecule type" value="Genomic_DNA"/>
</dbReference>
<proteinExistence type="predicted"/>
<dbReference type="InterPro" id="IPR032610">
    <property type="entry name" value="DUF2172"/>
</dbReference>
<evidence type="ECO:0000259" key="1">
    <source>
        <dbReference type="Pfam" id="PF09940"/>
    </source>
</evidence>
<feature type="domain" description="DUF4910" evidence="3">
    <location>
        <begin position="9"/>
        <end position="351"/>
    </location>
</feature>
<dbReference type="CDD" id="cd05644">
    <property type="entry name" value="M28_like"/>
    <property type="match status" value="1"/>
</dbReference>
<sequence>MEDIGMAMHKLCEKLFPICRSITGAGFRESLKILKNDMQLNDLNMFEVATGTKCFDWEVPKEWNIRDAYIITPDGKKICDFQVSNLHVVGYSIPVNQEISLEELQKHLYSLPEQPNAIPYITSYYQERWGFCITQQERDTLKPGTYQVYIDSDLRDGSLTYGELIIPGETEEEIFLSTYLCHPSMANNELSGPVVTVFLAKWLLSLPSRKYTYRIIIIPETIGSITYLSRHHEAMKQNIIAGFNITCVGDDRAYSYLPSKTGDTLADKVAKHVLTHTHPEFVSYSFLDRGSDERQYCSKGIDLPVCSIMRTKYGCYPEYHTSLDDLELVTATGLLGSYEVLKKTIECLEANEVLATKFLCEPQLGKRGLHPTIGTKNSSLVVKNMMNFLAYCDGVSTNLEIAEKINAPLWALQDTINKLKAEDLLISVNLVSDHADSCEYSKLLI</sequence>
<evidence type="ECO:0000313" key="5">
    <source>
        <dbReference type="Proteomes" id="UP000588111"/>
    </source>
</evidence>
<evidence type="ECO:0000259" key="2">
    <source>
        <dbReference type="Pfam" id="PF16221"/>
    </source>
</evidence>
<accession>A0A839TEW6</accession>
<keyword evidence="4" id="KW-0645">Protease</keyword>
<organism evidence="4 5">
    <name type="scientific">Psychrobacter luti</name>
    <dbReference type="NCBI Taxonomy" id="198481"/>
    <lineage>
        <taxon>Bacteria</taxon>
        <taxon>Pseudomonadati</taxon>
        <taxon>Pseudomonadota</taxon>
        <taxon>Gammaproteobacteria</taxon>
        <taxon>Moraxellales</taxon>
        <taxon>Moraxellaceae</taxon>
        <taxon>Psychrobacter</taxon>
    </lineage>
</organism>
<dbReference type="RefSeq" id="WP_183621211.1">
    <property type="nucleotide sequence ID" value="NZ_CAJHAH010000008.1"/>
</dbReference>
<evidence type="ECO:0000313" key="4">
    <source>
        <dbReference type="EMBL" id="MBB3107758.1"/>
    </source>
</evidence>